<keyword evidence="4" id="KW-0539">Nucleus</keyword>
<feature type="region of interest" description="Disordered" evidence="8">
    <location>
        <begin position="1"/>
        <end position="47"/>
    </location>
</feature>
<feature type="compositionally biased region" description="Basic and acidic residues" evidence="8">
    <location>
        <begin position="322"/>
        <end position="331"/>
    </location>
</feature>
<name>A0A0D6EFJ8_SPOSA</name>
<evidence type="ECO:0000313" key="10">
    <source>
        <dbReference type="Proteomes" id="UP000243876"/>
    </source>
</evidence>
<protein>
    <submittedName>
        <fullName evidence="9">SPOSA6832_00018-mRNA-1:cds</fullName>
    </submittedName>
</protein>
<comment type="subcellular location">
    <subcellularLocation>
        <location evidence="1">Nucleus</location>
        <location evidence="1">Nucleolus</location>
    </subcellularLocation>
</comment>
<dbReference type="PIRSF" id="PIRSF017300">
    <property type="entry name" value="snoRNP_Mpp10"/>
    <property type="match status" value="1"/>
</dbReference>
<evidence type="ECO:0000256" key="1">
    <source>
        <dbReference type="ARBA" id="ARBA00004604"/>
    </source>
</evidence>
<feature type="compositionally biased region" description="Polar residues" evidence="8">
    <location>
        <begin position="849"/>
        <end position="858"/>
    </location>
</feature>
<dbReference type="PANTHER" id="PTHR17039">
    <property type="entry name" value="U3 SMALL NUCLEOLAR RIBONUCLEOPROTEIN PROTEIN MPP10"/>
    <property type="match status" value="1"/>
</dbReference>
<keyword evidence="3" id="KW-0698">rRNA processing</keyword>
<evidence type="ECO:0000256" key="3">
    <source>
        <dbReference type="ARBA" id="ARBA00022552"/>
    </source>
</evidence>
<evidence type="ECO:0000313" key="9">
    <source>
        <dbReference type="EMBL" id="CEQ38573.1"/>
    </source>
</evidence>
<feature type="compositionally biased region" description="Acidic residues" evidence="8">
    <location>
        <begin position="530"/>
        <end position="539"/>
    </location>
</feature>
<sequence length="858" mass="92917">MPGLKSPSPTKRASPNKGKGKQRASTTAASPSASSPRSTKHDDNELLDLAERIVDQAHLLVRGKGSGELEKLAREVTKRSFDRALQSESLSFPHLATLLSSLVPASGPSTRSSTTAVAASADDAEPPFSLNPTPIPELTIDGGMDAEMIWDQMELRGQTVDGLLDEMFGEGDEEGEGEGEDGEFDDEESEGEEMDGLGMGREGDEGEEGSDDGDEEEEGEEGDLEGFGGEEDGEEEGDEPYYRRLGDGKEEGLASDDTLLGQGEADPLADETKGLNLDNFDGEGKGGKRARSSRRAPGPPSAVDDDFFSLHDFHVDADEGEYEMAKMLKGEADDEDDDDEGEGDGGVDLFAPVGGMGGEGDSEEEEEEDLDAAGVMYKDFFDPPPRPLKKSKPTPSSPKKSAPPTAAAAVEKAKDALAKRGVRFSDAVKVKTIPSRHDLKKGKGKALTEEELEEELVEELVDGSDEEEEGSDEEMDGMEGMDVDGFEDGDEGMPLEMDEAEEGSGEEGSEEGSEEDEGQETIERFKSSLFEEDEEDQDESAAKNLSRYERRLLALSSQIAALEAENVGPKDWATMGEAKSRDRPVNSLLDEDLEFERMGKTAPVVTEETTKGIEDLIKKRILDNQFDDVERRRPVDPNAFLPSRYLELQDSQSQKSLAEIYAEEYEQTREKEQGREVAHALDKDLEKKHQEIEELFEELAGKLDALSNARFTPKAPKATITTVSNLPSVSIESALPTTHSTSTLLAPEEVYQPSSTLTAADKSTLTPAQKKALRQKERGERKAVHDRVERVKEAKLKRRGVKGEKEKAAQMLIGTKGVTVIGKGGKEDKGAAAGGKKRKRGDADGAAANTQTSVALKL</sequence>
<feature type="compositionally biased region" description="Basic and acidic residues" evidence="8">
    <location>
        <begin position="240"/>
        <end position="252"/>
    </location>
</feature>
<organism evidence="9 10">
    <name type="scientific">Sporidiobolus salmonicolor</name>
    <name type="common">Yeast-like fungus</name>
    <name type="synonym">Sporobolomyces salmonicolor</name>
    <dbReference type="NCBI Taxonomy" id="5005"/>
    <lineage>
        <taxon>Eukaryota</taxon>
        <taxon>Fungi</taxon>
        <taxon>Dikarya</taxon>
        <taxon>Basidiomycota</taxon>
        <taxon>Pucciniomycotina</taxon>
        <taxon>Microbotryomycetes</taxon>
        <taxon>Sporidiobolales</taxon>
        <taxon>Sporidiobolaceae</taxon>
        <taxon>Sporobolomyces</taxon>
    </lineage>
</organism>
<feature type="region of interest" description="Disordered" evidence="8">
    <location>
        <begin position="165"/>
        <end position="309"/>
    </location>
</feature>
<feature type="region of interest" description="Disordered" evidence="8">
    <location>
        <begin position="756"/>
        <end position="789"/>
    </location>
</feature>
<feature type="compositionally biased region" description="Acidic residues" evidence="8">
    <location>
        <begin position="204"/>
        <end position="239"/>
    </location>
</feature>
<feature type="region of interest" description="Disordered" evidence="8">
    <location>
        <begin position="433"/>
        <end position="543"/>
    </location>
</feature>
<comment type="similarity">
    <text evidence="6">Belongs to the MPP10 family.</text>
</comment>
<reference evidence="10" key="1">
    <citation type="submission" date="2015-02" db="EMBL/GenBank/DDBJ databases">
        <authorList>
            <person name="Gon?alves P."/>
        </authorList>
    </citation>
    <scope>NUCLEOTIDE SEQUENCE [LARGE SCALE GENOMIC DNA]</scope>
</reference>
<dbReference type="GO" id="GO:0034457">
    <property type="term" value="C:Mpp10 complex"/>
    <property type="evidence" value="ECO:0007669"/>
    <property type="project" value="InterPro"/>
</dbReference>
<feature type="compositionally biased region" description="Basic and acidic residues" evidence="8">
    <location>
        <begin position="774"/>
        <end position="789"/>
    </location>
</feature>
<dbReference type="Pfam" id="PF04006">
    <property type="entry name" value="Mpp10"/>
    <property type="match status" value="1"/>
</dbReference>
<dbReference type="GO" id="GO:0005732">
    <property type="term" value="C:sno(s)RNA-containing ribonucleoprotein complex"/>
    <property type="evidence" value="ECO:0007669"/>
    <property type="project" value="InterPro"/>
</dbReference>
<evidence type="ECO:0000256" key="2">
    <source>
        <dbReference type="ARBA" id="ARBA00022517"/>
    </source>
</evidence>
<feature type="region of interest" description="Disordered" evidence="8">
    <location>
        <begin position="104"/>
        <end position="140"/>
    </location>
</feature>
<feature type="compositionally biased region" description="Polar residues" evidence="8">
    <location>
        <begin position="756"/>
        <end position="767"/>
    </location>
</feature>
<feature type="compositionally biased region" description="Low complexity" evidence="8">
    <location>
        <begin position="109"/>
        <end position="121"/>
    </location>
</feature>
<keyword evidence="5" id="KW-0687">Ribonucleoprotein</keyword>
<feature type="region of interest" description="Disordered" evidence="8">
    <location>
        <begin position="322"/>
        <end position="414"/>
    </location>
</feature>
<feature type="compositionally biased region" description="Acidic residues" evidence="8">
    <location>
        <begin position="332"/>
        <end position="345"/>
    </location>
</feature>
<evidence type="ECO:0000256" key="6">
    <source>
        <dbReference type="ARBA" id="ARBA00029455"/>
    </source>
</evidence>
<keyword evidence="2" id="KW-0690">Ribosome biogenesis</keyword>
<dbReference type="AlphaFoldDB" id="A0A0D6EFJ8"/>
<keyword evidence="7" id="KW-0175">Coiled coil</keyword>
<accession>A0A0D6EFJ8</accession>
<dbReference type="GO" id="GO:0006364">
    <property type="term" value="P:rRNA processing"/>
    <property type="evidence" value="ECO:0007669"/>
    <property type="project" value="UniProtKB-KW"/>
</dbReference>
<dbReference type="PANTHER" id="PTHR17039:SF0">
    <property type="entry name" value="U3 SMALL NUCLEOLAR RIBONUCLEOPROTEIN PROTEIN MPP10"/>
    <property type="match status" value="1"/>
</dbReference>
<dbReference type="OrthoDB" id="445326at2759"/>
<feature type="compositionally biased region" description="Acidic residues" evidence="8">
    <location>
        <begin position="449"/>
        <end position="520"/>
    </location>
</feature>
<dbReference type="EMBL" id="CENE01000001">
    <property type="protein sequence ID" value="CEQ38573.1"/>
    <property type="molecule type" value="Genomic_DNA"/>
</dbReference>
<gene>
    <name evidence="9" type="primary">SPOSA6832_00018</name>
</gene>
<feature type="compositionally biased region" description="Low complexity" evidence="8">
    <location>
        <begin position="23"/>
        <end position="37"/>
    </location>
</feature>
<evidence type="ECO:0000256" key="4">
    <source>
        <dbReference type="ARBA" id="ARBA00023242"/>
    </source>
</evidence>
<evidence type="ECO:0000256" key="5">
    <source>
        <dbReference type="ARBA" id="ARBA00023274"/>
    </source>
</evidence>
<feature type="region of interest" description="Disordered" evidence="8">
    <location>
        <begin position="821"/>
        <end position="858"/>
    </location>
</feature>
<evidence type="ECO:0000256" key="8">
    <source>
        <dbReference type="SAM" id="MobiDB-lite"/>
    </source>
</evidence>
<keyword evidence="10" id="KW-1185">Reference proteome</keyword>
<evidence type="ECO:0000256" key="7">
    <source>
        <dbReference type="SAM" id="Coils"/>
    </source>
</evidence>
<feature type="coiled-coil region" evidence="7">
    <location>
        <begin position="678"/>
        <end position="709"/>
    </location>
</feature>
<feature type="compositionally biased region" description="Acidic residues" evidence="8">
    <location>
        <begin position="165"/>
        <end position="195"/>
    </location>
</feature>
<dbReference type="GO" id="GO:0032040">
    <property type="term" value="C:small-subunit processome"/>
    <property type="evidence" value="ECO:0007669"/>
    <property type="project" value="TreeGrafter"/>
</dbReference>
<proteinExistence type="inferred from homology"/>
<dbReference type="InterPro" id="IPR012173">
    <property type="entry name" value="Mpp10"/>
</dbReference>
<dbReference type="Proteomes" id="UP000243876">
    <property type="component" value="Unassembled WGS sequence"/>
</dbReference>
<feature type="compositionally biased region" description="Low complexity" evidence="8">
    <location>
        <begin position="393"/>
        <end position="410"/>
    </location>
</feature>
<feature type="compositionally biased region" description="Acidic residues" evidence="8">
    <location>
        <begin position="360"/>
        <end position="371"/>
    </location>
</feature>